<feature type="transmembrane region" description="Helical" evidence="1">
    <location>
        <begin position="63"/>
        <end position="81"/>
    </location>
</feature>
<keyword evidence="1" id="KW-0472">Membrane</keyword>
<keyword evidence="1" id="KW-1133">Transmembrane helix</keyword>
<gene>
    <name evidence="3" type="ORF">Clacol_004281</name>
</gene>
<feature type="transmembrane region" description="Helical" evidence="1">
    <location>
        <begin position="162"/>
        <end position="183"/>
    </location>
</feature>
<evidence type="ECO:0000313" key="4">
    <source>
        <dbReference type="Proteomes" id="UP001050691"/>
    </source>
</evidence>
<dbReference type="InterPro" id="IPR007065">
    <property type="entry name" value="HPP"/>
</dbReference>
<feature type="transmembrane region" description="Helical" evidence="1">
    <location>
        <begin position="93"/>
        <end position="114"/>
    </location>
</feature>
<name>A0AAV5AAW2_9AGAM</name>
<evidence type="ECO:0000313" key="3">
    <source>
        <dbReference type="EMBL" id="GJJ10055.1"/>
    </source>
</evidence>
<dbReference type="EMBL" id="BPWL01000005">
    <property type="protein sequence ID" value="GJJ10055.1"/>
    <property type="molecule type" value="Genomic_DNA"/>
</dbReference>
<dbReference type="Pfam" id="PF04982">
    <property type="entry name" value="TM_HPP"/>
    <property type="match status" value="1"/>
</dbReference>
<feature type="domain" description="HPP transmembrane region" evidence="2">
    <location>
        <begin position="28"/>
        <end position="192"/>
    </location>
</feature>
<keyword evidence="4" id="KW-1185">Reference proteome</keyword>
<sequence length="279" mass="30720">MGAGSHRLSRLPLWVNHWLGYRAETPPPSSNLVLCIWAFIGAFASLALLQGIFGLQYFADRNVPSIIASYGGSTVLVYGVIDSPFAQPRPVICGHFIAAVSGIIVTKVFLASGSESFNEYMWLAGALSCAIAIVAMQLTNTRHPPAGSTALLAAVNADVRDLGWYYLGIIMLSSVLVVAVAVITNNIQRNYPTFWFYYTDKMGTPLEMPEPEMMDHMGRDRRYSTYPIVRPSQRDRRVSTFNALGTVRMPPAVVVTDSSKMEFPSTDIEKQLPLAPAYF</sequence>
<evidence type="ECO:0000256" key="1">
    <source>
        <dbReference type="SAM" id="Phobius"/>
    </source>
</evidence>
<dbReference type="Proteomes" id="UP001050691">
    <property type="component" value="Unassembled WGS sequence"/>
</dbReference>
<dbReference type="PANTHER" id="PTHR33741">
    <property type="entry name" value="TRANSMEMBRANE PROTEIN DDB_G0269096-RELATED"/>
    <property type="match status" value="1"/>
</dbReference>
<proteinExistence type="predicted"/>
<protein>
    <recommendedName>
        <fullName evidence="2">HPP transmembrane region domain-containing protein</fullName>
    </recommendedName>
</protein>
<feature type="transmembrane region" description="Helical" evidence="1">
    <location>
        <begin position="120"/>
        <end position="141"/>
    </location>
</feature>
<dbReference type="AlphaFoldDB" id="A0AAV5AAW2"/>
<organism evidence="3 4">
    <name type="scientific">Clathrus columnatus</name>
    <dbReference type="NCBI Taxonomy" id="1419009"/>
    <lineage>
        <taxon>Eukaryota</taxon>
        <taxon>Fungi</taxon>
        <taxon>Dikarya</taxon>
        <taxon>Basidiomycota</taxon>
        <taxon>Agaricomycotina</taxon>
        <taxon>Agaricomycetes</taxon>
        <taxon>Phallomycetidae</taxon>
        <taxon>Phallales</taxon>
        <taxon>Clathraceae</taxon>
        <taxon>Clathrus</taxon>
    </lineage>
</organism>
<dbReference type="PANTHER" id="PTHR33741:SF5">
    <property type="entry name" value="TRANSMEMBRANE PROTEIN DDB_G0269096-RELATED"/>
    <property type="match status" value="1"/>
</dbReference>
<evidence type="ECO:0000259" key="2">
    <source>
        <dbReference type="Pfam" id="PF04982"/>
    </source>
</evidence>
<feature type="transmembrane region" description="Helical" evidence="1">
    <location>
        <begin position="32"/>
        <end position="57"/>
    </location>
</feature>
<comment type="caution">
    <text evidence="3">The sequence shown here is derived from an EMBL/GenBank/DDBJ whole genome shotgun (WGS) entry which is preliminary data.</text>
</comment>
<accession>A0AAV5AAW2</accession>
<dbReference type="InterPro" id="IPR058581">
    <property type="entry name" value="TM_HPP"/>
</dbReference>
<keyword evidence="1" id="KW-0812">Transmembrane</keyword>
<reference evidence="3" key="1">
    <citation type="submission" date="2021-10" db="EMBL/GenBank/DDBJ databases">
        <title>De novo Genome Assembly of Clathrus columnatus (Basidiomycota, Fungi) Using Illumina and Nanopore Sequence Data.</title>
        <authorList>
            <person name="Ogiso-Tanaka E."/>
            <person name="Itagaki H."/>
            <person name="Hosoya T."/>
            <person name="Hosaka K."/>
        </authorList>
    </citation>
    <scope>NUCLEOTIDE SEQUENCE</scope>
    <source>
        <strain evidence="3">MO-923</strain>
    </source>
</reference>